<reference evidence="1" key="1">
    <citation type="submission" date="2013-12" db="EMBL/GenBank/DDBJ databases">
        <authorList>
            <person name="Omoto C.K."/>
            <person name="Sibley D."/>
            <person name="Venepally P."/>
            <person name="Hadjithomas M."/>
            <person name="Karamycheva S."/>
            <person name="Brunk B."/>
            <person name="Roos D."/>
            <person name="Caler E."/>
            <person name="Lorenzi H."/>
        </authorList>
    </citation>
    <scope>NUCLEOTIDE SEQUENCE</scope>
</reference>
<keyword evidence="2" id="KW-1185">Reference proteome</keyword>
<gene>
    <name evidence="1" type="ORF">GNI_239110</name>
</gene>
<name>A0A023AWP6_GRENI</name>
<proteinExistence type="predicted"/>
<organism evidence="1 2">
    <name type="scientific">Gregarina niphandrodes</name>
    <name type="common">Septate eugregarine</name>
    <dbReference type="NCBI Taxonomy" id="110365"/>
    <lineage>
        <taxon>Eukaryota</taxon>
        <taxon>Sar</taxon>
        <taxon>Alveolata</taxon>
        <taxon>Apicomplexa</taxon>
        <taxon>Conoidasida</taxon>
        <taxon>Gregarinasina</taxon>
        <taxon>Eugregarinorida</taxon>
        <taxon>Gregarinidae</taxon>
        <taxon>Gregarina</taxon>
    </lineage>
</organism>
<dbReference type="EMBL" id="AFNH02001924">
    <property type="protein sequence ID" value="EZG42665.1"/>
    <property type="molecule type" value="Genomic_DNA"/>
</dbReference>
<dbReference type="VEuPathDB" id="CryptoDB:GNI_239110"/>
<dbReference type="RefSeq" id="XP_011134776.1">
    <property type="nucleotide sequence ID" value="XM_011136474.1"/>
</dbReference>
<dbReference type="Proteomes" id="UP000019763">
    <property type="component" value="Unassembled WGS sequence"/>
</dbReference>
<evidence type="ECO:0000313" key="1">
    <source>
        <dbReference type="EMBL" id="EZG42665.1"/>
    </source>
</evidence>
<accession>A0A023AWP6</accession>
<evidence type="ECO:0000313" key="2">
    <source>
        <dbReference type="Proteomes" id="UP000019763"/>
    </source>
</evidence>
<dbReference type="GeneID" id="22916824"/>
<dbReference type="AlphaFoldDB" id="A0A023AWP6"/>
<sequence length="61" mass="6643">MGSLAGAAHLLNINADALRPKGEKLALFGFVSSIRIAKAWPIDPLSPERFWLEVTEKLPQG</sequence>
<comment type="caution">
    <text evidence="1">The sequence shown here is derived from an EMBL/GenBank/DDBJ whole genome shotgun (WGS) entry which is preliminary data.</text>
</comment>
<protein>
    <submittedName>
        <fullName evidence="1">Uncharacterized protein</fullName>
    </submittedName>
</protein>